<dbReference type="EMBL" id="CP014673">
    <property type="protein sequence ID" value="ANX01500.1"/>
    <property type="molecule type" value="Genomic_DNA"/>
</dbReference>
<feature type="domain" description="Glycosyl hydrolase family 36 C-terminal" evidence="8">
    <location>
        <begin position="650"/>
        <end position="733"/>
    </location>
</feature>
<sequence>MPIIFHEESGEFHLYNKSISYIIKILPNKQLGNLYFGKVIKDRKSFSHLFQKKARPLSAYVFEDDPAFSLQHTMQEYPSYGTTDFRSPAFEIKQKNGSRISCFEYKKHEIFAGKNGLEGLPATYVEEPADADTLEITLYDELIKTELVLSYTIFNNYSAIARSARFINKGEETIVLERAMSASIDFIDSDFEMIQLSGAWSRERHIKTRKLQQGIQGVYSMRGISSAEHNPFIALKRPNTDENSGEVYGFSLIYSGNHLEQVEVDTHNMTRVMLGIHPDTFEWPLEKGEFFQTPEAIIVYSDEGLNKMSQTFHKLFSKHLISRQWRDKPRPVLINSWEATGANFTEEKLLRMAEIAKELGIELFVLDDGWFGNRDNDKAGLGDWNIVNRKKLPDGIEGLADKIESMGMKFGLWFEPESVNKDSNLYRKHPDWIIATPGRRTSASRNQYVLDFSRKEVVDYIYSVMEKVLSSAKISYVKWDMNRYITECYSLGAEAGSQGTVFHRYILGVYNLFSRLTERFPYILFEACSSGGARFDPGILYYAPQVWTSDNTDAIERLKIQYGTSLLYPISTMGAHVSEVPNQQVGRITPIETRANVTYFGVFGYELDLTLLTEEEKEKIKKQITFYKFHRELFLKGTFYRILSPFDGNETSWIVVSEDKSEAIAAYYKTLNYANKGWKRLKLVGLDRDKKYIIDNDNERYYYGDELMNVGIVLKDEELCANGNDFSSIIFYLKSI</sequence>
<dbReference type="Gene3D" id="3.20.20.70">
    <property type="entry name" value="Aldolase class I"/>
    <property type="match status" value="1"/>
</dbReference>
<dbReference type="FunFam" id="3.20.20.70:FF:000118">
    <property type="entry name" value="Alpha-galactosidase"/>
    <property type="match status" value="1"/>
</dbReference>
<dbReference type="GO" id="GO:0004557">
    <property type="term" value="F:alpha-galactosidase activity"/>
    <property type="evidence" value="ECO:0007669"/>
    <property type="project" value="UniProtKB-UniRule"/>
</dbReference>
<feature type="binding site" evidence="7">
    <location>
        <begin position="478"/>
        <end position="482"/>
    </location>
    <ligand>
        <name>substrate</name>
    </ligand>
</feature>
<comment type="catalytic activity">
    <reaction evidence="1 5">
        <text>Hydrolysis of terminal, non-reducing alpha-D-galactose residues in alpha-D-galactosides, including galactose oligosaccharides, galactomannans and galactolipids.</text>
        <dbReference type="EC" id="3.2.1.22"/>
    </reaction>
</comment>
<evidence type="ECO:0000256" key="6">
    <source>
        <dbReference type="PIRSR" id="PIRSR005536-1"/>
    </source>
</evidence>
<dbReference type="Gene3D" id="2.70.98.60">
    <property type="entry name" value="alpha-galactosidase from lactobacil brevis"/>
    <property type="match status" value="1"/>
</dbReference>
<reference evidence="10 11" key="1">
    <citation type="submission" date="2016-02" db="EMBL/GenBank/DDBJ databases">
        <title>Comparison of Clostridium stercorarium subspecies using comparative genomics and transcriptomics.</title>
        <authorList>
            <person name="Schellenberg J."/>
            <person name="Thallinger G."/>
            <person name="Levin D.B."/>
            <person name="Zhang X."/>
            <person name="Alvare G."/>
            <person name="Fristensky B."/>
            <person name="Sparling R."/>
        </authorList>
    </citation>
    <scope>NUCLEOTIDE SEQUENCE [LARGE SCALE GENOMIC DNA]</scope>
    <source>
        <strain evidence="10 11">DSM 9219</strain>
    </source>
</reference>
<evidence type="ECO:0000256" key="1">
    <source>
        <dbReference type="ARBA" id="ARBA00001255"/>
    </source>
</evidence>
<dbReference type="InterPro" id="IPR017853">
    <property type="entry name" value="GH"/>
</dbReference>
<evidence type="ECO:0000313" key="10">
    <source>
        <dbReference type="EMBL" id="ANX01500.1"/>
    </source>
</evidence>
<dbReference type="InterPro" id="IPR031704">
    <property type="entry name" value="Glyco_hydro_36_N"/>
</dbReference>
<protein>
    <recommendedName>
        <fullName evidence="2 5">Alpha-galactosidase</fullName>
        <ecNumber evidence="2 5">3.2.1.22</ecNumber>
    </recommendedName>
</protein>
<accession>A0A1B1YL38</accession>
<feature type="domain" description="Glycosyl hydrolase family 36 N-terminal" evidence="9">
    <location>
        <begin position="30"/>
        <end position="286"/>
    </location>
</feature>
<evidence type="ECO:0000256" key="4">
    <source>
        <dbReference type="ARBA" id="ARBA00023295"/>
    </source>
</evidence>
<dbReference type="InterPro" id="IPR000111">
    <property type="entry name" value="Glyco_hydro_27/36_CS"/>
</dbReference>
<dbReference type="InterPro" id="IPR013780">
    <property type="entry name" value="Glyco_hydro_b"/>
</dbReference>
<dbReference type="PIRSF" id="PIRSF005536">
    <property type="entry name" value="Agal"/>
    <property type="match status" value="1"/>
</dbReference>
<dbReference type="CDD" id="cd14791">
    <property type="entry name" value="GH36"/>
    <property type="match status" value="1"/>
</dbReference>
<proteinExistence type="inferred from homology"/>
<dbReference type="Gene3D" id="2.60.40.1180">
    <property type="entry name" value="Golgi alpha-mannosidase II"/>
    <property type="match status" value="1"/>
</dbReference>
<comment type="similarity">
    <text evidence="5">Belongs to the glycosyl hydrolase.</text>
</comment>
<dbReference type="Pfam" id="PF16874">
    <property type="entry name" value="Glyco_hydro_36C"/>
    <property type="match status" value="1"/>
</dbReference>
<dbReference type="InterPro" id="IPR038417">
    <property type="entry name" value="Alpga-gal_N_sf"/>
</dbReference>
<name>A0A1B1YL38_THEST</name>
<feature type="binding site" evidence="7">
    <location>
        <position position="528"/>
    </location>
    <ligand>
        <name>substrate</name>
    </ligand>
</feature>
<dbReference type="SUPFAM" id="SSF51445">
    <property type="entry name" value="(Trans)glycosidases"/>
    <property type="match status" value="1"/>
</dbReference>
<dbReference type="InterPro" id="IPR050985">
    <property type="entry name" value="Alpha-glycosidase_related"/>
</dbReference>
<dbReference type="Pfam" id="PF16875">
    <property type="entry name" value="Glyco_hydro_36N"/>
    <property type="match status" value="1"/>
</dbReference>
<dbReference type="InterPro" id="IPR002252">
    <property type="entry name" value="Glyco_hydro_36"/>
</dbReference>
<evidence type="ECO:0000259" key="9">
    <source>
        <dbReference type="Pfam" id="PF16875"/>
    </source>
</evidence>
<dbReference type="InterPro" id="IPR013785">
    <property type="entry name" value="Aldolase_TIM"/>
</dbReference>
<dbReference type="PANTHER" id="PTHR43053">
    <property type="entry name" value="GLYCOSIDASE FAMILY 31"/>
    <property type="match status" value="1"/>
</dbReference>
<dbReference type="InterPro" id="IPR031705">
    <property type="entry name" value="Glyco_hydro_36_C"/>
</dbReference>
<evidence type="ECO:0000259" key="8">
    <source>
        <dbReference type="Pfam" id="PF16874"/>
    </source>
</evidence>
<evidence type="ECO:0000256" key="5">
    <source>
        <dbReference type="PIRNR" id="PIRNR005536"/>
    </source>
</evidence>
<feature type="binding site" evidence="7">
    <location>
        <position position="550"/>
    </location>
    <ligand>
        <name>substrate</name>
    </ligand>
</feature>
<dbReference type="Proteomes" id="UP000092931">
    <property type="component" value="Chromosome"/>
</dbReference>
<evidence type="ECO:0000256" key="2">
    <source>
        <dbReference type="ARBA" id="ARBA00012755"/>
    </source>
</evidence>
<feature type="binding site" evidence="7">
    <location>
        <begin position="367"/>
        <end position="368"/>
    </location>
    <ligand>
        <name>substrate</name>
    </ligand>
</feature>
<dbReference type="EC" id="3.2.1.22" evidence="2 5"/>
<evidence type="ECO:0000256" key="3">
    <source>
        <dbReference type="ARBA" id="ARBA00022801"/>
    </source>
</evidence>
<dbReference type="PRINTS" id="PR00743">
    <property type="entry name" value="GLHYDRLASE36"/>
</dbReference>
<feature type="active site" description="Nucleophile" evidence="6">
    <location>
        <position position="480"/>
    </location>
</feature>
<feature type="active site" description="Proton donor" evidence="6">
    <location>
        <position position="550"/>
    </location>
</feature>
<evidence type="ECO:0000313" key="11">
    <source>
        <dbReference type="Proteomes" id="UP000092931"/>
    </source>
</evidence>
<feature type="binding site" evidence="7">
    <location>
        <position position="200"/>
    </location>
    <ligand>
        <name>substrate</name>
    </ligand>
</feature>
<dbReference type="GO" id="GO:0016052">
    <property type="term" value="P:carbohydrate catabolic process"/>
    <property type="evidence" value="ECO:0007669"/>
    <property type="project" value="InterPro"/>
</dbReference>
<dbReference type="RefSeq" id="WP_065820833.1">
    <property type="nucleotide sequence ID" value="NZ_CP014673.1"/>
</dbReference>
<dbReference type="AlphaFoldDB" id="A0A1B1YL38"/>
<dbReference type="PANTHER" id="PTHR43053:SF3">
    <property type="entry name" value="ALPHA-GALACTOSIDASE C-RELATED"/>
    <property type="match status" value="1"/>
</dbReference>
<keyword evidence="4 5" id="KW-0326">Glycosidase</keyword>
<dbReference type="Pfam" id="PF02065">
    <property type="entry name" value="Melibiase"/>
    <property type="match status" value="1"/>
</dbReference>
<gene>
    <name evidence="10" type="ORF">CSTERLE_07905</name>
</gene>
<organism evidence="10 11">
    <name type="scientific">Thermoclostridium stercorarium subsp. leptospartum DSM 9219</name>
    <dbReference type="NCBI Taxonomy" id="1346611"/>
    <lineage>
        <taxon>Bacteria</taxon>
        <taxon>Bacillati</taxon>
        <taxon>Bacillota</taxon>
        <taxon>Clostridia</taxon>
        <taxon>Eubacteriales</taxon>
        <taxon>Oscillospiraceae</taxon>
        <taxon>Thermoclostridium</taxon>
    </lineage>
</organism>
<dbReference type="PROSITE" id="PS00512">
    <property type="entry name" value="ALPHA_GALACTOSIDASE"/>
    <property type="match status" value="1"/>
</dbReference>
<feature type="binding site" evidence="7">
    <location>
        <position position="445"/>
    </location>
    <ligand>
        <name>substrate</name>
    </ligand>
</feature>
<evidence type="ECO:0000256" key="7">
    <source>
        <dbReference type="PIRSR" id="PIRSR005536-2"/>
    </source>
</evidence>
<keyword evidence="3 5" id="KW-0378">Hydrolase</keyword>